<accession>A0ABQ6BRT8</accession>
<dbReference type="Gene3D" id="3.40.50.12370">
    <property type="match status" value="1"/>
</dbReference>
<comment type="similarity">
    <text evidence="1">Belongs to the universal stress protein A family.</text>
</comment>
<comment type="caution">
    <text evidence="3">The sequence shown here is derived from an EMBL/GenBank/DDBJ whole genome shotgun (WGS) entry which is preliminary data.</text>
</comment>
<name>A0ABQ6BRT8_9CAUL</name>
<evidence type="ECO:0000259" key="2">
    <source>
        <dbReference type="Pfam" id="PF00582"/>
    </source>
</evidence>
<dbReference type="Pfam" id="PF00582">
    <property type="entry name" value="Usp"/>
    <property type="match status" value="1"/>
</dbReference>
<dbReference type="EMBL" id="BSOY01000076">
    <property type="protein sequence ID" value="GLS02529.1"/>
    <property type="molecule type" value="Genomic_DNA"/>
</dbReference>
<dbReference type="CDD" id="cd00293">
    <property type="entry name" value="USP-like"/>
    <property type="match status" value="1"/>
</dbReference>
<sequence length="282" mass="30082">MPMRDILLQIDSYPEATPAEAIDQAVRFTAAVGGVLSALVVEVDIQAPKNWLADHLIGLSHMAAEEERKSRRFCAEALEAFTAAAGEAGVLGEVLHGKADLYAVGACVAERSRTRDLCIVPVADHADGQRAIVEAVAFGSGRPVLSFRPGVADLPLAGLGSVVIAWDGSRTAARAVADALPFLRMAREVRVLTVINEKPSARAGLGKDAVRHLAAHGVNAIIDEVDAGGRRIGLVFEDYLAKRRPDLFVMGAYGQSRAREFILGGATEHMLHDPRTPLMLSH</sequence>
<evidence type="ECO:0000256" key="1">
    <source>
        <dbReference type="ARBA" id="ARBA00008791"/>
    </source>
</evidence>
<feature type="domain" description="UspA" evidence="2">
    <location>
        <begin position="162"/>
        <end position="280"/>
    </location>
</feature>
<dbReference type="InterPro" id="IPR006015">
    <property type="entry name" value="Universal_stress_UspA"/>
</dbReference>
<evidence type="ECO:0000313" key="4">
    <source>
        <dbReference type="Proteomes" id="UP001156921"/>
    </source>
</evidence>
<evidence type="ECO:0000313" key="3">
    <source>
        <dbReference type="EMBL" id="GLS02529.1"/>
    </source>
</evidence>
<organism evidence="3 4">
    <name type="scientific">Brevundimonas denitrificans</name>
    <dbReference type="NCBI Taxonomy" id="1443434"/>
    <lineage>
        <taxon>Bacteria</taxon>
        <taxon>Pseudomonadati</taxon>
        <taxon>Pseudomonadota</taxon>
        <taxon>Alphaproteobacteria</taxon>
        <taxon>Caulobacterales</taxon>
        <taxon>Caulobacteraceae</taxon>
        <taxon>Brevundimonas</taxon>
    </lineage>
</organism>
<protein>
    <submittedName>
        <fullName evidence="3">Universal stress protein A</fullName>
    </submittedName>
</protein>
<proteinExistence type="inferred from homology"/>
<reference evidence="4" key="1">
    <citation type="journal article" date="2019" name="Int. J. Syst. Evol. Microbiol.">
        <title>The Global Catalogue of Microorganisms (GCM) 10K type strain sequencing project: providing services to taxonomists for standard genome sequencing and annotation.</title>
        <authorList>
            <consortium name="The Broad Institute Genomics Platform"/>
            <consortium name="The Broad Institute Genome Sequencing Center for Infectious Disease"/>
            <person name="Wu L."/>
            <person name="Ma J."/>
        </authorList>
    </citation>
    <scope>NUCLEOTIDE SEQUENCE [LARGE SCALE GENOMIC DNA]</scope>
    <source>
        <strain evidence="4">NBRC 110107</strain>
    </source>
</reference>
<dbReference type="PRINTS" id="PR01438">
    <property type="entry name" value="UNVRSLSTRESS"/>
</dbReference>
<keyword evidence="4" id="KW-1185">Reference proteome</keyword>
<dbReference type="InterPro" id="IPR006016">
    <property type="entry name" value="UspA"/>
</dbReference>
<gene>
    <name evidence="3" type="ORF">GCM10007859_25530</name>
</gene>
<dbReference type="Proteomes" id="UP001156921">
    <property type="component" value="Unassembled WGS sequence"/>
</dbReference>
<dbReference type="SUPFAM" id="SSF52402">
    <property type="entry name" value="Adenine nucleotide alpha hydrolases-like"/>
    <property type="match status" value="1"/>
</dbReference>